<name>A0A4P2PYB7_SORCE</name>
<evidence type="ECO:0000313" key="2">
    <source>
        <dbReference type="Proteomes" id="UP000295781"/>
    </source>
</evidence>
<evidence type="ECO:0000313" key="1">
    <source>
        <dbReference type="EMBL" id="AUX21875.1"/>
    </source>
</evidence>
<dbReference type="Proteomes" id="UP000295781">
    <property type="component" value="Chromosome"/>
</dbReference>
<gene>
    <name evidence="1" type="ORF">SOCEGT47_023710</name>
</gene>
<sequence length="150" mass="16713">MAVAGARRGRPAAAPGLRVERQVSRGAWRFARRSEVAQDGSQEDREYMMSTENLYETWRERFREECRKLGLDEGRKRGLDEGRKRGLNEGRKQVLREVYEARFGPMPANLVAILEATDDEARLKSWNVLAAVGSAEEFAAALAAGSNNGG</sequence>
<dbReference type="EMBL" id="CP012670">
    <property type="protein sequence ID" value="AUX21875.1"/>
    <property type="molecule type" value="Genomic_DNA"/>
</dbReference>
<organism evidence="1 2">
    <name type="scientific">Sorangium cellulosum</name>
    <name type="common">Polyangium cellulosum</name>
    <dbReference type="NCBI Taxonomy" id="56"/>
    <lineage>
        <taxon>Bacteria</taxon>
        <taxon>Pseudomonadati</taxon>
        <taxon>Myxococcota</taxon>
        <taxon>Polyangia</taxon>
        <taxon>Polyangiales</taxon>
        <taxon>Polyangiaceae</taxon>
        <taxon>Sorangium</taxon>
    </lineage>
</organism>
<reference evidence="1 2" key="1">
    <citation type="submission" date="2015-09" db="EMBL/GenBank/DDBJ databases">
        <title>Sorangium comparison.</title>
        <authorList>
            <person name="Zaburannyi N."/>
            <person name="Bunk B."/>
            <person name="Overmann J."/>
            <person name="Mueller R."/>
        </authorList>
    </citation>
    <scope>NUCLEOTIDE SEQUENCE [LARGE SCALE GENOMIC DNA]</scope>
    <source>
        <strain evidence="1 2">So ceGT47</strain>
    </source>
</reference>
<accession>A0A4P2PYB7</accession>
<dbReference type="AlphaFoldDB" id="A0A4P2PYB7"/>
<protein>
    <recommendedName>
        <fullName evidence="3">Essential protein Yae1 N-terminal domain-containing protein</fullName>
    </recommendedName>
</protein>
<evidence type="ECO:0008006" key="3">
    <source>
        <dbReference type="Google" id="ProtNLM"/>
    </source>
</evidence>
<proteinExistence type="predicted"/>